<evidence type="ECO:0000256" key="1">
    <source>
        <dbReference type="SAM" id="MobiDB-lite"/>
    </source>
</evidence>
<feature type="transmembrane region" description="Helical" evidence="2">
    <location>
        <begin position="552"/>
        <end position="570"/>
    </location>
</feature>
<dbReference type="InterPro" id="IPR052728">
    <property type="entry name" value="O2_lipid_transport_reg"/>
</dbReference>
<accession>A0A9D4R7X7</accession>
<feature type="transmembrane region" description="Helical" evidence="2">
    <location>
        <begin position="383"/>
        <end position="406"/>
    </location>
</feature>
<feature type="transmembrane region" description="Helical" evidence="2">
    <location>
        <begin position="883"/>
        <end position="901"/>
    </location>
</feature>
<feature type="domain" description="Nose resistant-to-fluoxetine protein N-terminal" evidence="3">
    <location>
        <begin position="232"/>
        <end position="373"/>
    </location>
</feature>
<protein>
    <recommendedName>
        <fullName evidence="3">Nose resistant-to-fluoxetine protein N-terminal domain-containing protein</fullName>
    </recommendedName>
</protein>
<dbReference type="SMART" id="SM00703">
    <property type="entry name" value="NRF"/>
    <property type="match status" value="1"/>
</dbReference>
<reference evidence="4" key="1">
    <citation type="journal article" date="2019" name="bioRxiv">
        <title>The Genome of the Zebra Mussel, Dreissena polymorpha: A Resource for Invasive Species Research.</title>
        <authorList>
            <person name="McCartney M.A."/>
            <person name="Auch B."/>
            <person name="Kono T."/>
            <person name="Mallez S."/>
            <person name="Zhang Y."/>
            <person name="Obille A."/>
            <person name="Becker A."/>
            <person name="Abrahante J.E."/>
            <person name="Garbe J."/>
            <person name="Badalamenti J.P."/>
            <person name="Herman A."/>
            <person name="Mangelson H."/>
            <person name="Liachko I."/>
            <person name="Sullivan S."/>
            <person name="Sone E.D."/>
            <person name="Koren S."/>
            <person name="Silverstein K.A.T."/>
            <person name="Beckman K.B."/>
            <person name="Gohl D.M."/>
        </authorList>
    </citation>
    <scope>NUCLEOTIDE SEQUENCE</scope>
    <source>
        <strain evidence="4">Duluth1</strain>
        <tissue evidence="4">Whole animal</tissue>
    </source>
</reference>
<feature type="transmembrane region" description="Helical" evidence="2">
    <location>
        <begin position="640"/>
        <end position="661"/>
    </location>
</feature>
<evidence type="ECO:0000313" key="4">
    <source>
        <dbReference type="EMBL" id="KAH3858374.1"/>
    </source>
</evidence>
<reference evidence="4" key="2">
    <citation type="submission" date="2020-11" db="EMBL/GenBank/DDBJ databases">
        <authorList>
            <person name="McCartney M.A."/>
            <person name="Auch B."/>
            <person name="Kono T."/>
            <person name="Mallez S."/>
            <person name="Becker A."/>
            <person name="Gohl D.M."/>
            <person name="Silverstein K.A.T."/>
            <person name="Koren S."/>
            <person name="Bechman K.B."/>
            <person name="Herman A."/>
            <person name="Abrahante J.E."/>
            <person name="Garbe J."/>
        </authorList>
    </citation>
    <scope>NUCLEOTIDE SEQUENCE</scope>
    <source>
        <strain evidence="4">Duluth1</strain>
        <tissue evidence="4">Whole animal</tissue>
    </source>
</reference>
<feature type="transmembrane region" description="Helical" evidence="2">
    <location>
        <begin position="590"/>
        <end position="616"/>
    </location>
</feature>
<gene>
    <name evidence="4" type="ORF">DPMN_100997</name>
</gene>
<dbReference type="Pfam" id="PF20146">
    <property type="entry name" value="NRF"/>
    <property type="match status" value="1"/>
</dbReference>
<dbReference type="Pfam" id="PF01757">
    <property type="entry name" value="Acyl_transf_3"/>
    <property type="match status" value="1"/>
</dbReference>
<keyword evidence="2" id="KW-0472">Membrane</keyword>
<feature type="compositionally biased region" description="Polar residues" evidence="1">
    <location>
        <begin position="492"/>
        <end position="505"/>
    </location>
</feature>
<organism evidence="4 5">
    <name type="scientific">Dreissena polymorpha</name>
    <name type="common">Zebra mussel</name>
    <name type="synonym">Mytilus polymorpha</name>
    <dbReference type="NCBI Taxonomy" id="45954"/>
    <lineage>
        <taxon>Eukaryota</taxon>
        <taxon>Metazoa</taxon>
        <taxon>Spiralia</taxon>
        <taxon>Lophotrochozoa</taxon>
        <taxon>Mollusca</taxon>
        <taxon>Bivalvia</taxon>
        <taxon>Autobranchia</taxon>
        <taxon>Heteroconchia</taxon>
        <taxon>Euheterodonta</taxon>
        <taxon>Imparidentia</taxon>
        <taxon>Neoheterodontei</taxon>
        <taxon>Myida</taxon>
        <taxon>Dreissenoidea</taxon>
        <taxon>Dreissenidae</taxon>
        <taxon>Dreissena</taxon>
    </lineage>
</organism>
<evidence type="ECO:0000259" key="3">
    <source>
        <dbReference type="SMART" id="SM00703"/>
    </source>
</evidence>
<proteinExistence type="predicted"/>
<comment type="caution">
    <text evidence="4">The sequence shown here is derived from an EMBL/GenBank/DDBJ whole genome shotgun (WGS) entry which is preliminary data.</text>
</comment>
<feature type="transmembrane region" description="Helical" evidence="2">
    <location>
        <begin position="848"/>
        <end position="871"/>
    </location>
</feature>
<feature type="compositionally biased region" description="Polar residues" evidence="1">
    <location>
        <begin position="150"/>
        <end position="162"/>
    </location>
</feature>
<dbReference type="Proteomes" id="UP000828390">
    <property type="component" value="Unassembled WGS sequence"/>
</dbReference>
<feature type="compositionally biased region" description="Low complexity" evidence="1">
    <location>
        <begin position="131"/>
        <end position="140"/>
    </location>
</feature>
<feature type="transmembrane region" description="Helical" evidence="2">
    <location>
        <begin position="709"/>
        <end position="724"/>
    </location>
</feature>
<dbReference type="PANTHER" id="PTHR11161:SF0">
    <property type="entry name" value="O-ACYLTRANSFERASE LIKE PROTEIN"/>
    <property type="match status" value="1"/>
</dbReference>
<evidence type="ECO:0000313" key="5">
    <source>
        <dbReference type="Proteomes" id="UP000828390"/>
    </source>
</evidence>
<feature type="transmembrane region" description="Helical" evidence="2">
    <location>
        <begin position="771"/>
        <end position="790"/>
    </location>
</feature>
<dbReference type="EMBL" id="JAIWYP010000003">
    <property type="protein sequence ID" value="KAH3858374.1"/>
    <property type="molecule type" value="Genomic_DNA"/>
</dbReference>
<dbReference type="InterPro" id="IPR002656">
    <property type="entry name" value="Acyl_transf_3_dom"/>
</dbReference>
<feature type="transmembrane region" description="Helical" evidence="2">
    <location>
        <begin position="913"/>
        <end position="935"/>
    </location>
</feature>
<keyword evidence="5" id="KW-1185">Reference proteome</keyword>
<feature type="transmembrane region" description="Helical" evidence="2">
    <location>
        <begin position="802"/>
        <end position="823"/>
    </location>
</feature>
<sequence>MHKYKYASGLREVLTSFTKRVLLLLVFSVKSVIPSTTMTRQVCLITVFLLLMSMWSSLAQNNTGNTSTLTETQTQLVYVLQQLMKNDHSLATQLGLLVMAANNTQEIPAAQAHVNPLLNLLLKSLGDMLKNPTPPVTTNNINGSQPPPMGQSQAPPSGQNNLLDTLTQSAVLRELMALVTKQIIEGQQQAKQGNISVDSPLMFIHPLPLVQQLLASMPARTAVPLKPSGLVSDVCYNDVMTTFDSLVAMKKWAVDMIDATGKPNAGLQRGSFYFLGSYDQCYQIKPEIKAGDVIGGVNVTSSRSFSTKFCRANIPIPDSFVESLHVDTHGIRLKLIMGLCVPETCHSADMEGLFKLDAIKRLNIPVESVHCYDEKDLSADKSAIAAICVLSVFGFLVVCGTFVDVIRRHQSGDRNPEMAAVAAKYTPNRETNEYANITKNGQDNVNKENASNDKIYVNGFPPDFMPHKESYKGLSTIPNGDMMSTEKHINGDTINPRVQNGGVSKSENRQSKPRQGILERAVVCFSLYSNVPKILHAASGAGAVNCIHGIRFLSLTWVMIGHTFNYGIISQDETFTADNLLDFVPYYQRFTYQAVIGGGFAVDTFFVLSGFLVTWLQLKEMHKRNKCALGDWIMYYFHRFWRLTPIYMMVLMTFGCLYQYMGSGPFWPSKLWSAEHCKTVWWTNLLYVNNLVSTDAQCMGHTWYLADDMQYYVITPIFLALMYIKPLLGALSTLLLLCVGIGITYWKEHDVSGNFFSMKSDGGRYWKEVYTVPWCRVGCWAIGMLLGLLICKRGNKPIKNRALVLTGWMAAAGAALAIIYSPYGENKDGGEVWTPTQRAFYEGFGRPAWGLCIAWVIFACHTGCGGIINSLLSWNGLIPLSRLTYAAYLVHPIVMEVYFSSRRTLFHVNDYSIIYLFLGHFGMTYMVSFVVSLMFEAPAMGLEKVLFRPSRKS</sequence>
<feature type="region of interest" description="Disordered" evidence="1">
    <location>
        <begin position="485"/>
        <end position="513"/>
    </location>
</feature>
<keyword evidence="2" id="KW-1133">Transmembrane helix</keyword>
<dbReference type="PANTHER" id="PTHR11161">
    <property type="entry name" value="O-ACYLTRANSFERASE"/>
    <property type="match status" value="1"/>
</dbReference>
<name>A0A9D4R7X7_DREPO</name>
<feature type="transmembrane region" description="Helical" evidence="2">
    <location>
        <begin position="729"/>
        <end position="746"/>
    </location>
</feature>
<dbReference type="GO" id="GO:0016747">
    <property type="term" value="F:acyltransferase activity, transferring groups other than amino-acyl groups"/>
    <property type="evidence" value="ECO:0007669"/>
    <property type="project" value="InterPro"/>
</dbReference>
<dbReference type="AlphaFoldDB" id="A0A9D4R7X7"/>
<dbReference type="InterPro" id="IPR006621">
    <property type="entry name" value="Nose-resist-to-fluoxetine_N"/>
</dbReference>
<keyword evidence="2" id="KW-0812">Transmembrane</keyword>
<evidence type="ECO:0000256" key="2">
    <source>
        <dbReference type="SAM" id="Phobius"/>
    </source>
</evidence>
<feature type="region of interest" description="Disordered" evidence="1">
    <location>
        <begin position="131"/>
        <end position="162"/>
    </location>
</feature>